<name>A0A9N9TP78_PHYSR</name>
<dbReference type="AlphaFoldDB" id="A0A9N9TP78"/>
<feature type="non-terminal residue" evidence="1">
    <location>
        <position position="1"/>
    </location>
</feature>
<gene>
    <name evidence="1" type="ORF">PHYEVI_LOCUS8782</name>
</gene>
<reference evidence="1" key="1">
    <citation type="submission" date="2022-01" db="EMBL/GenBank/DDBJ databases">
        <authorList>
            <person name="King R."/>
        </authorList>
    </citation>
    <scope>NUCLEOTIDE SEQUENCE</scope>
</reference>
<dbReference type="EMBL" id="OU900098">
    <property type="protein sequence ID" value="CAG9862468.1"/>
    <property type="molecule type" value="Genomic_DNA"/>
</dbReference>
<protein>
    <submittedName>
        <fullName evidence="1">Uncharacterized protein</fullName>
    </submittedName>
</protein>
<sequence>NLLIHYPPVLLSFLRNIVQKFKLKFNLRPTNFGEYLLDPLRYSRKLVFEFFSYNSRFYFNEVSYLARFNYRKLLEKMLRFILVSCLCAILVESRPTMYRMKENKLLEPDMIPVSSTVIPLPVYKVSYGIDVLPENGGKLMKPDGPVQLETVHSKKKFIPKSKSKHLTDVSSVKQIY</sequence>
<organism evidence="1 2">
    <name type="scientific">Phyllotreta striolata</name>
    <name type="common">Striped flea beetle</name>
    <name type="synonym">Crioceris striolata</name>
    <dbReference type="NCBI Taxonomy" id="444603"/>
    <lineage>
        <taxon>Eukaryota</taxon>
        <taxon>Metazoa</taxon>
        <taxon>Ecdysozoa</taxon>
        <taxon>Arthropoda</taxon>
        <taxon>Hexapoda</taxon>
        <taxon>Insecta</taxon>
        <taxon>Pterygota</taxon>
        <taxon>Neoptera</taxon>
        <taxon>Endopterygota</taxon>
        <taxon>Coleoptera</taxon>
        <taxon>Polyphaga</taxon>
        <taxon>Cucujiformia</taxon>
        <taxon>Chrysomeloidea</taxon>
        <taxon>Chrysomelidae</taxon>
        <taxon>Galerucinae</taxon>
        <taxon>Alticini</taxon>
        <taxon>Phyllotreta</taxon>
    </lineage>
</organism>
<evidence type="ECO:0000313" key="2">
    <source>
        <dbReference type="Proteomes" id="UP001153712"/>
    </source>
</evidence>
<accession>A0A9N9TP78</accession>
<dbReference type="Proteomes" id="UP001153712">
    <property type="component" value="Chromosome 5"/>
</dbReference>
<dbReference type="OrthoDB" id="8195466at2759"/>
<proteinExistence type="predicted"/>
<keyword evidence="2" id="KW-1185">Reference proteome</keyword>
<evidence type="ECO:0000313" key="1">
    <source>
        <dbReference type="EMBL" id="CAG9862468.1"/>
    </source>
</evidence>